<dbReference type="PRINTS" id="PR00080">
    <property type="entry name" value="SDRFAMILY"/>
</dbReference>
<name>A0A317QHU5_9ACTN</name>
<organism evidence="5 6">
    <name type="scientific">Geodermatophilus normandii</name>
    <dbReference type="NCBI Taxonomy" id="1137989"/>
    <lineage>
        <taxon>Bacteria</taxon>
        <taxon>Bacillati</taxon>
        <taxon>Actinomycetota</taxon>
        <taxon>Actinomycetes</taxon>
        <taxon>Geodermatophilales</taxon>
        <taxon>Geodermatophilaceae</taxon>
        <taxon>Geodermatophilus</taxon>
    </lineage>
</organism>
<dbReference type="RefSeq" id="WP_110005228.1">
    <property type="nucleotide sequence ID" value="NZ_QGTX01000001.1"/>
</dbReference>
<dbReference type="PROSITE" id="PS00061">
    <property type="entry name" value="ADH_SHORT"/>
    <property type="match status" value="1"/>
</dbReference>
<comment type="caution">
    <text evidence="5">The sequence shown here is derived from an EMBL/GenBank/DDBJ whole genome shotgun (WGS) entry which is preliminary data.</text>
</comment>
<evidence type="ECO:0000256" key="1">
    <source>
        <dbReference type="ARBA" id="ARBA00006484"/>
    </source>
</evidence>
<keyword evidence="6" id="KW-1185">Reference proteome</keyword>
<dbReference type="AlphaFoldDB" id="A0A317QHU5"/>
<dbReference type="InterPro" id="IPR020904">
    <property type="entry name" value="Sc_DH/Rdtase_CS"/>
</dbReference>
<dbReference type="OrthoDB" id="9775296at2"/>
<keyword evidence="2" id="KW-0560">Oxidoreductase</keyword>
<evidence type="ECO:0000313" key="6">
    <source>
        <dbReference type="Proteomes" id="UP000246661"/>
    </source>
</evidence>
<evidence type="ECO:0000256" key="3">
    <source>
        <dbReference type="RuleBase" id="RU000363"/>
    </source>
</evidence>
<accession>A0A317QHU5</accession>
<proteinExistence type="inferred from homology"/>
<dbReference type="EMBL" id="QGTX01000001">
    <property type="protein sequence ID" value="PWW22649.1"/>
    <property type="molecule type" value="Genomic_DNA"/>
</dbReference>
<evidence type="ECO:0000256" key="4">
    <source>
        <dbReference type="SAM" id="MobiDB-lite"/>
    </source>
</evidence>
<sequence length="262" mass="27330">MPGVADLSPSAARSLPGSGRTAVVTGASSGIGAATAERLAAEGFDVVLGARRMDRLTALAERIGARALPLDVTDPASVEAFTAALPRVDVLVNNAGGAFDTRPVAEADLDSWARTYDVNVLGTVRLTKALLPALQASGAGDVLFVGSTAGLVSYEGGASYTAAKHGVHTLAGTLRLELVAEPVRVIEIAPGMVRTEEFSLNRTGSQEQADAVYRGVREPLVAEDVADCIAWALTRPHHVNVDLLVVRPRAQAAQHKVHRESD</sequence>
<protein>
    <submittedName>
        <fullName evidence="5">NADP-dependent 3-hydroxy acid dehydrogenase YdfG</fullName>
    </submittedName>
</protein>
<dbReference type="PRINTS" id="PR00081">
    <property type="entry name" value="GDHRDH"/>
</dbReference>
<reference evidence="6" key="1">
    <citation type="submission" date="2018-05" db="EMBL/GenBank/DDBJ databases">
        <authorList>
            <person name="Klenk H.-P."/>
            <person name="Huntemann M."/>
            <person name="Clum A."/>
            <person name="Pillay M."/>
            <person name="Palaniappan K."/>
            <person name="Varghese N."/>
            <person name="Mikhailova N."/>
            <person name="Stamatis D."/>
            <person name="Reddy T."/>
            <person name="Daum C."/>
            <person name="Shapiro N."/>
            <person name="Ivanova N."/>
            <person name="Kyrpides N."/>
            <person name="Woyke T."/>
        </authorList>
    </citation>
    <scope>NUCLEOTIDE SEQUENCE [LARGE SCALE GENOMIC DNA]</scope>
    <source>
        <strain evidence="6">DSM 45417</strain>
    </source>
</reference>
<dbReference type="PANTHER" id="PTHR42901:SF1">
    <property type="entry name" value="ALCOHOL DEHYDROGENASE"/>
    <property type="match status" value="1"/>
</dbReference>
<dbReference type="Pfam" id="PF00106">
    <property type="entry name" value="adh_short"/>
    <property type="match status" value="1"/>
</dbReference>
<evidence type="ECO:0000256" key="2">
    <source>
        <dbReference type="ARBA" id="ARBA00023002"/>
    </source>
</evidence>
<gene>
    <name evidence="5" type="ORF">JD79_01807</name>
</gene>
<comment type="similarity">
    <text evidence="1 3">Belongs to the short-chain dehydrogenases/reductases (SDR) family.</text>
</comment>
<dbReference type="PANTHER" id="PTHR42901">
    <property type="entry name" value="ALCOHOL DEHYDROGENASE"/>
    <property type="match status" value="1"/>
</dbReference>
<evidence type="ECO:0000313" key="5">
    <source>
        <dbReference type="EMBL" id="PWW22649.1"/>
    </source>
</evidence>
<dbReference type="SUPFAM" id="SSF51735">
    <property type="entry name" value="NAD(P)-binding Rossmann-fold domains"/>
    <property type="match status" value="1"/>
</dbReference>
<dbReference type="Proteomes" id="UP000246661">
    <property type="component" value="Unassembled WGS sequence"/>
</dbReference>
<feature type="region of interest" description="Disordered" evidence="4">
    <location>
        <begin position="1"/>
        <end position="20"/>
    </location>
</feature>
<dbReference type="InterPro" id="IPR036291">
    <property type="entry name" value="NAD(P)-bd_dom_sf"/>
</dbReference>
<dbReference type="GO" id="GO:0016616">
    <property type="term" value="F:oxidoreductase activity, acting on the CH-OH group of donors, NAD or NADP as acceptor"/>
    <property type="evidence" value="ECO:0007669"/>
    <property type="project" value="UniProtKB-ARBA"/>
</dbReference>
<dbReference type="FunFam" id="3.40.50.720:FF:000047">
    <property type="entry name" value="NADP-dependent L-serine/L-allo-threonine dehydrogenase"/>
    <property type="match status" value="1"/>
</dbReference>
<dbReference type="Gene3D" id="3.40.50.720">
    <property type="entry name" value="NAD(P)-binding Rossmann-like Domain"/>
    <property type="match status" value="1"/>
</dbReference>
<dbReference type="InterPro" id="IPR002347">
    <property type="entry name" value="SDR_fam"/>
</dbReference>